<evidence type="ECO:0000256" key="1">
    <source>
        <dbReference type="SAM" id="Phobius"/>
    </source>
</evidence>
<sequence>MSDLSLIQVILIASIVVIFGSVTYVTFEEILTGVTSKKEAVKIEKRRKSGSHGR</sequence>
<dbReference type="KEGG" id="mcn:Mcup_2032"/>
<dbReference type="HOGENOM" id="CLU_3039032_0_0_2"/>
<proteinExistence type="predicted"/>
<dbReference type="EMBL" id="CP002656">
    <property type="protein sequence ID" value="AEB96133.1"/>
    <property type="molecule type" value="Genomic_DNA"/>
</dbReference>
<dbReference type="STRING" id="1006006.Mcup_2032"/>
<keyword evidence="3" id="KW-1185">Reference proteome</keyword>
<keyword evidence="1" id="KW-0812">Transmembrane</keyword>
<reference evidence="2 3" key="1">
    <citation type="journal article" date="2011" name="J. Bacteriol.">
        <title>Complete genome sequence of Metallosphaera cuprina, a metal sulfide-oxidizing archaeon from a hot spring.</title>
        <authorList>
            <person name="Liu L.J."/>
            <person name="You X.Y."/>
            <person name="Zheng H."/>
            <person name="Wang S."/>
            <person name="Jiang C.Y."/>
            <person name="Liu S.J."/>
        </authorList>
    </citation>
    <scope>NUCLEOTIDE SEQUENCE [LARGE SCALE GENOMIC DNA]</scope>
    <source>
        <strain evidence="2 3">Ar-4</strain>
    </source>
</reference>
<dbReference type="Proteomes" id="UP000007812">
    <property type="component" value="Chromosome"/>
</dbReference>
<dbReference type="PATRIC" id="fig|1006006.8.peg.2035"/>
<evidence type="ECO:0000313" key="2">
    <source>
        <dbReference type="EMBL" id="AEB96133.1"/>
    </source>
</evidence>
<feature type="transmembrane region" description="Helical" evidence="1">
    <location>
        <begin position="6"/>
        <end position="27"/>
    </location>
</feature>
<gene>
    <name evidence="2" type="ordered locus">Mcup_2032</name>
</gene>
<dbReference type="GeneID" id="59387822"/>
<dbReference type="OrthoDB" id="382558at2157"/>
<organism evidence="2 3">
    <name type="scientific">Metallosphaera cuprina (strain Ar-4)</name>
    <dbReference type="NCBI Taxonomy" id="1006006"/>
    <lineage>
        <taxon>Archaea</taxon>
        <taxon>Thermoproteota</taxon>
        <taxon>Thermoprotei</taxon>
        <taxon>Sulfolobales</taxon>
        <taxon>Sulfolobaceae</taxon>
        <taxon>Metallosphaera</taxon>
    </lineage>
</organism>
<name>F4G256_METCR</name>
<dbReference type="eggNOG" id="arCOG12537">
    <property type="taxonomic scope" value="Archaea"/>
</dbReference>
<protein>
    <submittedName>
        <fullName evidence="2">Uncharacterized protein</fullName>
    </submittedName>
</protein>
<evidence type="ECO:0000313" key="3">
    <source>
        <dbReference type="Proteomes" id="UP000007812"/>
    </source>
</evidence>
<keyword evidence="1" id="KW-1133">Transmembrane helix</keyword>
<dbReference type="AlphaFoldDB" id="F4G256"/>
<dbReference type="RefSeq" id="WP_013738631.1">
    <property type="nucleotide sequence ID" value="NC_015435.1"/>
</dbReference>
<accession>F4G256</accession>
<keyword evidence="1" id="KW-0472">Membrane</keyword>